<dbReference type="AlphaFoldDB" id="A0A0N9N8Z3"/>
<feature type="signal peptide" evidence="2">
    <location>
        <begin position="1"/>
        <end position="29"/>
    </location>
</feature>
<accession>A0A0N9N8Z3</accession>
<dbReference type="PATRIC" id="fig|1136941.3.peg.538"/>
<dbReference type="EMBL" id="CP011853">
    <property type="protein sequence ID" value="ALG83613.1"/>
    <property type="molecule type" value="Genomic_DNA"/>
</dbReference>
<sequence length="359" mass="38355">MTSKSKWAQARKWGAVAAGAFTAATAAQFAITGGAMLREVFKYPDPVDDGPDPALRTPTHSMRSSVVGTPDGALLHVVASGDIDDSDEILVLIHGWTCNTAFWNAQFNHFGDSRPIVAYDQRGHGLSELGPNRPTVDMLGQDLEAVLEAMIPEGKRAVLVGHSMGGMTIMSWAQQFGAGMEDRVSAIVLCATAARGVVQRQHLIPDNLPALAKPGKKVLQRVFTSAPVPLPVNALTARFEHYVALGPVARKAHVEFSDKMVSACSPKARAAWGSAMYTLDVLSGLDKVTVPTAVVVGTADLLTPQKHADEMAKALSSRGFLRSYSTYEGSGHMAPFERSAEFNELLDEVLEELSEATGS</sequence>
<evidence type="ECO:0000256" key="2">
    <source>
        <dbReference type="SAM" id="SignalP"/>
    </source>
</evidence>
<dbReference type="PANTHER" id="PTHR43798">
    <property type="entry name" value="MONOACYLGLYCEROL LIPASE"/>
    <property type="match status" value="1"/>
</dbReference>
<dbReference type="GO" id="GO:0016020">
    <property type="term" value="C:membrane"/>
    <property type="evidence" value="ECO:0007669"/>
    <property type="project" value="TreeGrafter"/>
</dbReference>
<feature type="domain" description="Serine aminopeptidase S33" evidence="3">
    <location>
        <begin position="87"/>
        <end position="338"/>
    </location>
</feature>
<name>A0A0N9N8Z3_9ACTN</name>
<dbReference type="Proteomes" id="UP000063789">
    <property type="component" value="Chromosome"/>
</dbReference>
<dbReference type="InterPro" id="IPR029058">
    <property type="entry name" value="AB_hydrolase_fold"/>
</dbReference>
<dbReference type="KEGG" id="goq:ACH46_02675"/>
<dbReference type="Gene3D" id="3.40.50.1820">
    <property type="entry name" value="alpha/beta hydrolase"/>
    <property type="match status" value="1"/>
</dbReference>
<evidence type="ECO:0000256" key="1">
    <source>
        <dbReference type="ARBA" id="ARBA00022801"/>
    </source>
</evidence>
<feature type="chain" id="PRO_5039254391" evidence="2">
    <location>
        <begin position="30"/>
        <end position="359"/>
    </location>
</feature>
<evidence type="ECO:0000259" key="3">
    <source>
        <dbReference type="Pfam" id="PF12146"/>
    </source>
</evidence>
<gene>
    <name evidence="4" type="ORF">ACH46_02675</name>
</gene>
<reference evidence="5" key="1">
    <citation type="submission" date="2015-06" db="EMBL/GenBank/DDBJ databases">
        <title>Complete genome sequence and metabolic analysis of phthalate degradation pathway in Gordonia sp. QH-11.</title>
        <authorList>
            <person name="Jin D."/>
            <person name="Kong X."/>
            <person name="Bai Z."/>
        </authorList>
    </citation>
    <scope>NUCLEOTIDE SEQUENCE [LARGE SCALE GENOMIC DNA]</scope>
    <source>
        <strain evidence="5">QH-11</strain>
    </source>
</reference>
<dbReference type="SUPFAM" id="SSF53474">
    <property type="entry name" value="alpha/beta-Hydrolases"/>
    <property type="match status" value="1"/>
</dbReference>
<keyword evidence="2" id="KW-0732">Signal</keyword>
<dbReference type="RefSeq" id="WP_062391568.1">
    <property type="nucleotide sequence ID" value="NZ_CP011853.1"/>
</dbReference>
<keyword evidence="5" id="KW-1185">Reference proteome</keyword>
<dbReference type="Pfam" id="PF12146">
    <property type="entry name" value="Hydrolase_4"/>
    <property type="match status" value="1"/>
</dbReference>
<dbReference type="GO" id="GO:0016787">
    <property type="term" value="F:hydrolase activity"/>
    <property type="evidence" value="ECO:0007669"/>
    <property type="project" value="UniProtKB-KW"/>
</dbReference>
<dbReference type="STRING" id="1136941.ACH46_02675"/>
<keyword evidence="1 4" id="KW-0378">Hydrolase</keyword>
<evidence type="ECO:0000313" key="4">
    <source>
        <dbReference type="EMBL" id="ALG83613.1"/>
    </source>
</evidence>
<proteinExistence type="predicted"/>
<dbReference type="PANTHER" id="PTHR43798:SF31">
    <property type="entry name" value="AB HYDROLASE SUPERFAMILY PROTEIN YCLE"/>
    <property type="match status" value="1"/>
</dbReference>
<protein>
    <submittedName>
        <fullName evidence="4">Alpha/beta hydrolase</fullName>
    </submittedName>
</protein>
<organism evidence="4 5">
    <name type="scientific">Gordonia phthalatica</name>
    <dbReference type="NCBI Taxonomy" id="1136941"/>
    <lineage>
        <taxon>Bacteria</taxon>
        <taxon>Bacillati</taxon>
        <taxon>Actinomycetota</taxon>
        <taxon>Actinomycetes</taxon>
        <taxon>Mycobacteriales</taxon>
        <taxon>Gordoniaceae</taxon>
        <taxon>Gordonia</taxon>
    </lineage>
</organism>
<dbReference type="OrthoDB" id="5422338at2"/>
<reference evidence="4 5" key="2">
    <citation type="journal article" date="2017" name="Int. J. Syst. Evol. Microbiol.">
        <title>Gordonia phthalatica sp. nov., a di-n-butyl phthalate-degrading bacterium isolated from activated sludge.</title>
        <authorList>
            <person name="Jin D."/>
            <person name="Kong X."/>
            <person name="Jia M."/>
            <person name="Yu X."/>
            <person name="Wang X."/>
            <person name="Zhuang X."/>
            <person name="Deng Y."/>
            <person name="Bai Z."/>
        </authorList>
    </citation>
    <scope>NUCLEOTIDE SEQUENCE [LARGE SCALE GENOMIC DNA]</scope>
    <source>
        <strain evidence="4 5">QH-11</strain>
    </source>
</reference>
<evidence type="ECO:0000313" key="5">
    <source>
        <dbReference type="Proteomes" id="UP000063789"/>
    </source>
</evidence>
<dbReference type="InterPro" id="IPR022742">
    <property type="entry name" value="Hydrolase_4"/>
</dbReference>
<dbReference type="InterPro" id="IPR050266">
    <property type="entry name" value="AB_hydrolase_sf"/>
</dbReference>